<dbReference type="Proteomes" id="UP001317629">
    <property type="component" value="Chromosome"/>
</dbReference>
<dbReference type="EMBL" id="AP027142">
    <property type="protein sequence ID" value="BDV33263.1"/>
    <property type="molecule type" value="Genomic_DNA"/>
</dbReference>
<organism evidence="2 3">
    <name type="scientific">Methylocystis iwaonis</name>
    <dbReference type="NCBI Taxonomy" id="2885079"/>
    <lineage>
        <taxon>Bacteria</taxon>
        <taxon>Pseudomonadati</taxon>
        <taxon>Pseudomonadota</taxon>
        <taxon>Alphaproteobacteria</taxon>
        <taxon>Hyphomicrobiales</taxon>
        <taxon>Methylocystaceae</taxon>
        <taxon>Methylocystis</taxon>
    </lineage>
</organism>
<evidence type="ECO:0000313" key="3">
    <source>
        <dbReference type="Proteomes" id="UP001317629"/>
    </source>
</evidence>
<evidence type="ECO:0000313" key="2">
    <source>
        <dbReference type="EMBL" id="BDV33263.1"/>
    </source>
</evidence>
<protein>
    <recommendedName>
        <fullName evidence="4">Type II toxin-antitoxin system RelE/ParE family toxin</fullName>
    </recommendedName>
</protein>
<reference evidence="2 3" key="1">
    <citation type="journal article" date="2023" name="Int. J. Syst. Evol. Microbiol.">
        <title>Methylocystis iwaonis sp. nov., a type II methane-oxidizing bacterium from surface soil of a rice paddy field in Japan, and emended description of the genus Methylocystis (ex Whittenbury et al. 1970) Bowman et al. 1993.</title>
        <authorList>
            <person name="Kaise H."/>
            <person name="Sawadogo J.B."/>
            <person name="Alam M.S."/>
            <person name="Ueno C."/>
            <person name="Dianou D."/>
            <person name="Shinjo R."/>
            <person name="Asakawa S."/>
        </authorList>
    </citation>
    <scope>NUCLEOTIDE SEQUENCE [LARGE SCALE GENOMIC DNA]</scope>
    <source>
        <strain evidence="2 3">SS37A-Re</strain>
    </source>
</reference>
<keyword evidence="1" id="KW-1277">Toxin-antitoxin system</keyword>
<name>A0ABM8E5L1_9HYPH</name>
<gene>
    <name evidence="2" type="ORF">SS37A_07920</name>
</gene>
<dbReference type="Gene3D" id="3.30.2310.20">
    <property type="entry name" value="RelE-like"/>
    <property type="match status" value="1"/>
</dbReference>
<evidence type="ECO:0000256" key="1">
    <source>
        <dbReference type="ARBA" id="ARBA00022649"/>
    </source>
</evidence>
<evidence type="ECO:0008006" key="4">
    <source>
        <dbReference type="Google" id="ProtNLM"/>
    </source>
</evidence>
<dbReference type="RefSeq" id="WP_202073003.1">
    <property type="nucleotide sequence ID" value="NZ_AP027142.1"/>
</dbReference>
<dbReference type="InterPro" id="IPR035093">
    <property type="entry name" value="RelE/ParE_toxin_dom_sf"/>
</dbReference>
<proteinExistence type="predicted"/>
<sequence>MKRDAPVIFTPLAERQLDSLHAWICEAAGEKTADAYAERLVNYCLGLATFPQRGRKRDDLLPGLRTIGFERRVTVAFVVGEDALLIEGVFYGGQDFETAFE</sequence>
<accession>A0ABM8E5L1</accession>
<dbReference type="Pfam" id="PF05016">
    <property type="entry name" value="ParE_toxin"/>
    <property type="match status" value="1"/>
</dbReference>
<keyword evidence="3" id="KW-1185">Reference proteome</keyword>
<dbReference type="InterPro" id="IPR007712">
    <property type="entry name" value="RelE/ParE_toxin"/>
</dbReference>